<dbReference type="InterPro" id="IPR000014">
    <property type="entry name" value="PAS"/>
</dbReference>
<reference evidence="4 5" key="1">
    <citation type="submission" date="2017-10" db="EMBL/GenBank/DDBJ databases">
        <title>Sequencing the genomes of 1000 actinobacteria strains.</title>
        <authorList>
            <person name="Klenk H.-P."/>
        </authorList>
    </citation>
    <scope>NUCLEOTIDE SEQUENCE [LARGE SCALE GENOMIC DNA]</scope>
    <source>
        <strain evidence="4 5">DSM 18966</strain>
    </source>
</reference>
<evidence type="ECO:0000256" key="2">
    <source>
        <dbReference type="SAM" id="MobiDB-lite"/>
    </source>
</evidence>
<dbReference type="EMBL" id="PDJG01000001">
    <property type="protein sequence ID" value="PFG34448.1"/>
    <property type="molecule type" value="Genomic_DNA"/>
</dbReference>
<dbReference type="InterPro" id="IPR001932">
    <property type="entry name" value="PPM-type_phosphatase-like_dom"/>
</dbReference>
<evidence type="ECO:0000313" key="4">
    <source>
        <dbReference type="EMBL" id="PFG34448.1"/>
    </source>
</evidence>
<dbReference type="InterPro" id="IPR036457">
    <property type="entry name" value="PPM-type-like_dom_sf"/>
</dbReference>
<dbReference type="SMART" id="SM00091">
    <property type="entry name" value="PAS"/>
    <property type="match status" value="1"/>
</dbReference>
<dbReference type="InterPro" id="IPR003018">
    <property type="entry name" value="GAF"/>
</dbReference>
<feature type="region of interest" description="Disordered" evidence="2">
    <location>
        <begin position="563"/>
        <end position="594"/>
    </location>
</feature>
<dbReference type="InterPro" id="IPR035965">
    <property type="entry name" value="PAS-like_dom_sf"/>
</dbReference>
<dbReference type="RefSeq" id="WP_169925407.1">
    <property type="nucleotide sequence ID" value="NZ_PDJG01000001.1"/>
</dbReference>
<dbReference type="Proteomes" id="UP000225548">
    <property type="component" value="Unassembled WGS sequence"/>
</dbReference>
<keyword evidence="1" id="KW-0378">Hydrolase</keyword>
<proteinExistence type="predicted"/>
<dbReference type="SUPFAM" id="SSF81606">
    <property type="entry name" value="PP2C-like"/>
    <property type="match status" value="1"/>
</dbReference>
<dbReference type="SMART" id="SM00065">
    <property type="entry name" value="GAF"/>
    <property type="match status" value="1"/>
</dbReference>
<name>A0A2A9E659_9MICO</name>
<dbReference type="Gene3D" id="3.30.450.20">
    <property type="entry name" value="PAS domain"/>
    <property type="match status" value="1"/>
</dbReference>
<dbReference type="Pfam" id="PF07228">
    <property type="entry name" value="SpoIIE"/>
    <property type="match status" value="1"/>
</dbReference>
<dbReference type="InterPro" id="IPR013656">
    <property type="entry name" value="PAS_4"/>
</dbReference>
<dbReference type="PROSITE" id="PS50112">
    <property type="entry name" value="PAS"/>
    <property type="match status" value="1"/>
</dbReference>
<dbReference type="SUPFAM" id="SSF55781">
    <property type="entry name" value="GAF domain-like"/>
    <property type="match status" value="1"/>
</dbReference>
<accession>A0A2A9E659</accession>
<dbReference type="GO" id="GO:0016791">
    <property type="term" value="F:phosphatase activity"/>
    <property type="evidence" value="ECO:0007669"/>
    <property type="project" value="TreeGrafter"/>
</dbReference>
<dbReference type="CDD" id="cd00130">
    <property type="entry name" value="PAS"/>
    <property type="match status" value="1"/>
</dbReference>
<dbReference type="AlphaFoldDB" id="A0A2A9E659"/>
<evidence type="ECO:0000256" key="1">
    <source>
        <dbReference type="ARBA" id="ARBA00022801"/>
    </source>
</evidence>
<dbReference type="PANTHER" id="PTHR43156:SF2">
    <property type="entry name" value="STAGE II SPORULATION PROTEIN E"/>
    <property type="match status" value="1"/>
</dbReference>
<organism evidence="4 5">
    <name type="scientific">Sanguibacter antarcticus</name>
    <dbReference type="NCBI Taxonomy" id="372484"/>
    <lineage>
        <taxon>Bacteria</taxon>
        <taxon>Bacillati</taxon>
        <taxon>Actinomycetota</taxon>
        <taxon>Actinomycetes</taxon>
        <taxon>Micrococcales</taxon>
        <taxon>Sanguibacteraceae</taxon>
        <taxon>Sanguibacter</taxon>
    </lineage>
</organism>
<dbReference type="InterPro" id="IPR029016">
    <property type="entry name" value="GAF-like_dom_sf"/>
</dbReference>
<dbReference type="Gene3D" id="3.30.450.40">
    <property type="match status" value="1"/>
</dbReference>
<evidence type="ECO:0000259" key="3">
    <source>
        <dbReference type="PROSITE" id="PS50112"/>
    </source>
</evidence>
<feature type="region of interest" description="Disordered" evidence="2">
    <location>
        <begin position="1"/>
        <end position="20"/>
    </location>
</feature>
<dbReference type="Gene3D" id="3.60.40.10">
    <property type="entry name" value="PPM-type phosphatase domain"/>
    <property type="match status" value="1"/>
</dbReference>
<protein>
    <submittedName>
        <fullName evidence="4">Serine phosphatase RsbU (Regulator of sigma subunit)</fullName>
    </submittedName>
</protein>
<keyword evidence="5" id="KW-1185">Reference proteome</keyword>
<dbReference type="InterPro" id="IPR052016">
    <property type="entry name" value="Bact_Sigma-Reg"/>
</dbReference>
<sequence>MVAPPTDRVGSPDDAGLGEPTDVSAVHQLEAMPTAYFSLDTDWCFSYINAAGEKLLGSTRTELLGGNVWDLFPDAVGSDFETHYRSAMSTGQPVVFEAYYPRPLDTTYEVHAWPGRDSLGVYFQDITQRRRAQEAADRDARRDALLSEVGSCLAETLDAEHALDRLAEVLVPALADWCVVTLVEDGSDGSSNRLRDLGCAHVDPTARPLVERYTSLRMAALTQDSYIARAMEDGEVVRITSGATAAVRAVLVPGEARDLIDELAPESVTVLVLQGRGRTMGLVSLFNGAGRTAMSSDDLTVAQEVATRAGLALDNMRLYRQQRQLAEGLQRSLLTAPVQPDHVQIAVRYVPATEAAQVGGDWYDAFLQRTGDTVLVIGDVVGHDIAAAAKMGEIRSMLRGIAVATGASPAELLREIDTALETLQSEVVATTVVARIEQSPDQLERGERTVRWSNAGHPPPMVVRADGTVTPLVAATTNLLLGITLDTQRTETTAILEAGATVFLYTDGLVERRDRTLRDGQAALVAALESVADLDLEELCDEMLVRMLPPTRQDDIAIVAVRLHPQDRSRPAEAGETDVPETAPPDPAADVPGA</sequence>
<feature type="domain" description="PAS" evidence="3">
    <location>
        <begin position="29"/>
        <end position="91"/>
    </location>
</feature>
<dbReference type="Pfam" id="PF08448">
    <property type="entry name" value="PAS_4"/>
    <property type="match status" value="1"/>
</dbReference>
<gene>
    <name evidence="4" type="ORF">ATL42_2358</name>
</gene>
<feature type="compositionally biased region" description="Basic and acidic residues" evidence="2">
    <location>
        <begin position="564"/>
        <end position="573"/>
    </location>
</feature>
<comment type="caution">
    <text evidence="4">The sequence shown here is derived from an EMBL/GenBank/DDBJ whole genome shotgun (WGS) entry which is preliminary data.</text>
</comment>
<evidence type="ECO:0000313" key="5">
    <source>
        <dbReference type="Proteomes" id="UP000225548"/>
    </source>
</evidence>
<dbReference type="SMART" id="SM00331">
    <property type="entry name" value="PP2C_SIG"/>
    <property type="match status" value="1"/>
</dbReference>
<dbReference type="PANTHER" id="PTHR43156">
    <property type="entry name" value="STAGE II SPORULATION PROTEIN E-RELATED"/>
    <property type="match status" value="1"/>
</dbReference>
<dbReference type="Pfam" id="PF01590">
    <property type="entry name" value="GAF"/>
    <property type="match status" value="1"/>
</dbReference>
<dbReference type="SUPFAM" id="SSF55785">
    <property type="entry name" value="PYP-like sensor domain (PAS domain)"/>
    <property type="match status" value="1"/>
</dbReference>